<dbReference type="EMBL" id="JAPQFC010000001">
    <property type="protein sequence ID" value="MCY6523765.1"/>
    <property type="molecule type" value="Genomic_DNA"/>
</dbReference>
<accession>A0A223MBG8</accession>
<proteinExistence type="predicted"/>
<dbReference type="Proteomes" id="UP000275510">
    <property type="component" value="Chromosome"/>
</dbReference>
<dbReference type="AlphaFoldDB" id="A0A223MBG8"/>
<name>A0A223MBG8_ACTPL</name>
<reference evidence="3 4" key="1">
    <citation type="submission" date="2018-12" db="EMBL/GenBank/DDBJ databases">
        <authorList>
            <consortium name="Pathogen Informatics"/>
        </authorList>
    </citation>
    <scope>NUCLEOTIDE SEQUENCE [LARGE SCALE GENOMIC DNA]</scope>
    <source>
        <strain evidence="3 4">NCTC10976</strain>
    </source>
</reference>
<gene>
    <name evidence="3" type="ORF">NCTC10976_01207</name>
    <name evidence="2" type="ORF">OYG11_05860</name>
</gene>
<feature type="signal peptide" evidence="1">
    <location>
        <begin position="1"/>
        <end position="18"/>
    </location>
</feature>
<evidence type="ECO:0000313" key="4">
    <source>
        <dbReference type="Proteomes" id="UP000275510"/>
    </source>
</evidence>
<dbReference type="RefSeq" id="WP_005601559.1">
    <property type="nucleotide sequence ID" value="NZ_CBDBSU010000004.1"/>
</dbReference>
<keyword evidence="1" id="KW-0732">Signal</keyword>
<feature type="chain" id="PRO_5039785765" evidence="1">
    <location>
        <begin position="19"/>
        <end position="185"/>
    </location>
</feature>
<sequence length="185" mass="21906">MRLFLLSLLILFNSKVMSEPLTKEFIDKVIYSYSLCKNQADKDKCAEDTYANIEHIWLYKRWLNLSNQHYSYEATKFSNGYTDESKSIVLYIDSFDSYKMISFSEVGSNVFSMRKGDKLKVIFDKENLYHFKIHKLTDKYISIKEEANIFIELLKKSSQIEVEIPTIHKKLKVLFNVQDFKGENF</sequence>
<dbReference type="Proteomes" id="UP001077788">
    <property type="component" value="Unassembled WGS sequence"/>
</dbReference>
<reference evidence="2" key="3">
    <citation type="submission" date="2022-12" db="EMBL/GenBank/DDBJ databases">
        <authorList>
            <person name="Kardos G."/>
            <person name="Sarkozi R."/>
            <person name="Laczko L."/>
            <person name="Marton S."/>
            <person name="Makrai L."/>
            <person name="Banyai K."/>
            <person name="Fodor L."/>
        </authorList>
    </citation>
    <scope>NUCLEOTIDE SEQUENCE</scope>
    <source>
        <strain evidence="2">84/14</strain>
    </source>
</reference>
<organism evidence="3 4">
    <name type="scientific">Actinobacillus pleuropneumoniae</name>
    <name type="common">Haemophilus pleuropneumoniae</name>
    <dbReference type="NCBI Taxonomy" id="715"/>
    <lineage>
        <taxon>Bacteria</taxon>
        <taxon>Pseudomonadati</taxon>
        <taxon>Pseudomonadota</taxon>
        <taxon>Gammaproteobacteria</taxon>
        <taxon>Pasteurellales</taxon>
        <taxon>Pasteurellaceae</taxon>
        <taxon>Actinobacillus</taxon>
    </lineage>
</organism>
<dbReference type="EMBL" id="LR134515">
    <property type="protein sequence ID" value="VEJ17102.1"/>
    <property type="molecule type" value="Genomic_DNA"/>
</dbReference>
<evidence type="ECO:0000256" key="1">
    <source>
        <dbReference type="SAM" id="SignalP"/>
    </source>
</evidence>
<evidence type="ECO:0000313" key="3">
    <source>
        <dbReference type="EMBL" id="VEJ17102.1"/>
    </source>
</evidence>
<reference evidence="2" key="2">
    <citation type="journal article" date="2021" name="Vet Sci">
        <title>O-Serogroups and Pathovirotypes of Escherichia coli Isolated from Post-Weaning Piglets Showing Diarrhoea and/or Oedema in South Korea.</title>
        <authorList>
            <person name="Byun J.W."/>
            <person name="Moon B.Y."/>
            <person name="Do K.H."/>
            <person name="Lee K."/>
            <person name="Lee H.Y."/>
            <person name="Kim W.I."/>
            <person name="So B."/>
            <person name="Lee W.K."/>
        </authorList>
    </citation>
    <scope>NUCLEOTIDE SEQUENCE</scope>
    <source>
        <strain evidence="2">84/14</strain>
    </source>
</reference>
<evidence type="ECO:0000313" key="2">
    <source>
        <dbReference type="EMBL" id="MCY6523765.1"/>
    </source>
</evidence>
<protein>
    <submittedName>
        <fullName evidence="3">Uncharacterized protein</fullName>
    </submittedName>
</protein>